<dbReference type="GO" id="GO:0004519">
    <property type="term" value="F:endonuclease activity"/>
    <property type="evidence" value="ECO:0007669"/>
    <property type="project" value="UniProtKB-KW"/>
</dbReference>
<dbReference type="GO" id="GO:0008270">
    <property type="term" value="F:zinc ion binding"/>
    <property type="evidence" value="ECO:0007669"/>
    <property type="project" value="InterPro"/>
</dbReference>
<dbReference type="InterPro" id="IPR002711">
    <property type="entry name" value="HNH"/>
</dbReference>
<proteinExistence type="predicted"/>
<protein>
    <submittedName>
        <fullName evidence="2">HNH endonuclease</fullName>
    </submittedName>
</protein>
<dbReference type="InterPro" id="IPR003615">
    <property type="entry name" value="HNH_nuc"/>
</dbReference>
<evidence type="ECO:0000259" key="1">
    <source>
        <dbReference type="SMART" id="SM00507"/>
    </source>
</evidence>
<accession>A0A174A984</accession>
<evidence type="ECO:0000313" key="3">
    <source>
        <dbReference type="Proteomes" id="UP000095647"/>
    </source>
</evidence>
<name>A0A174A984_BIFAD</name>
<dbReference type="EMBL" id="CYYI01000005">
    <property type="protein sequence ID" value="CUN85222.1"/>
    <property type="molecule type" value="Genomic_DNA"/>
</dbReference>
<evidence type="ECO:0000313" key="2">
    <source>
        <dbReference type="EMBL" id="CUN85222.1"/>
    </source>
</evidence>
<dbReference type="AlphaFoldDB" id="A0A174A984"/>
<dbReference type="Proteomes" id="UP000095647">
    <property type="component" value="Unassembled WGS sequence"/>
</dbReference>
<dbReference type="Gene3D" id="1.10.30.50">
    <property type="match status" value="1"/>
</dbReference>
<sequence length="235" mass="26499">MRRQTVDPRIRSKVIATWGNRCWLGMPGCSITATEDDHIIPFSHGGKDTVANLRRACKHCNAMRQDRVLSGYGATMHVVIGPPRADFGMAMQPMLRRDSIVVSFDSLLRDLCPTQSKASDGLRLAAAMAWDGAARTLAKSSEPLDVWLVRTLPRSRRHPDMLSEWIALDYDVHVIETPASETFALDLSHQEYRTAQQWYSLHLTQQAVDARMAARRQRLAALGLRHGDDTARPRW</sequence>
<dbReference type="SMART" id="SM00507">
    <property type="entry name" value="HNHc"/>
    <property type="match status" value="1"/>
</dbReference>
<dbReference type="CDD" id="cd00085">
    <property type="entry name" value="HNHc"/>
    <property type="match status" value="1"/>
</dbReference>
<reference evidence="2 3" key="1">
    <citation type="submission" date="2015-09" db="EMBL/GenBank/DDBJ databases">
        <authorList>
            <consortium name="Pathogen Informatics"/>
        </authorList>
    </citation>
    <scope>NUCLEOTIDE SEQUENCE [LARGE SCALE GENOMIC DNA]</scope>
    <source>
        <strain evidence="2 3">2789STDY5608824</strain>
    </source>
</reference>
<dbReference type="GO" id="GO:0003676">
    <property type="term" value="F:nucleic acid binding"/>
    <property type="evidence" value="ECO:0007669"/>
    <property type="project" value="InterPro"/>
</dbReference>
<feature type="domain" description="HNH nuclease" evidence="1">
    <location>
        <begin position="9"/>
        <end position="62"/>
    </location>
</feature>
<gene>
    <name evidence="2" type="ORF">ERS852382_01504</name>
</gene>
<dbReference type="Pfam" id="PF01844">
    <property type="entry name" value="HNH"/>
    <property type="match status" value="1"/>
</dbReference>
<keyword evidence="2" id="KW-0540">Nuclease</keyword>
<dbReference type="RefSeq" id="WP_055680527.1">
    <property type="nucleotide sequence ID" value="NZ_CYYI01000005.1"/>
</dbReference>
<keyword evidence="2" id="KW-0378">Hydrolase</keyword>
<organism evidence="2 3">
    <name type="scientific">Bifidobacterium adolescentis</name>
    <dbReference type="NCBI Taxonomy" id="1680"/>
    <lineage>
        <taxon>Bacteria</taxon>
        <taxon>Bacillati</taxon>
        <taxon>Actinomycetota</taxon>
        <taxon>Actinomycetes</taxon>
        <taxon>Bifidobacteriales</taxon>
        <taxon>Bifidobacteriaceae</taxon>
        <taxon>Bifidobacterium</taxon>
    </lineage>
</organism>
<keyword evidence="2" id="KW-0255">Endonuclease</keyword>